<accession>A0AAD3TJW2</accession>
<dbReference type="EMBL" id="BSYO01000040">
    <property type="protein sequence ID" value="GMH31235.1"/>
    <property type="molecule type" value="Genomic_DNA"/>
</dbReference>
<sequence length="71" mass="7653">MGFTIPSIKSSLQVITNTLQPFHIQQGHGAPAAYLPASLHATQQLQQNLSQSQLSRGSYCICLHQMADSAS</sequence>
<comment type="caution">
    <text evidence="1">The sequence shown here is derived from an EMBL/GenBank/DDBJ whole genome shotgun (WGS) entry which is preliminary data.</text>
</comment>
<gene>
    <name evidence="1" type="ORF">Nepgr_033078</name>
</gene>
<proteinExistence type="predicted"/>
<protein>
    <submittedName>
        <fullName evidence="1">Uncharacterized protein</fullName>
    </submittedName>
</protein>
<organism evidence="1 2">
    <name type="scientific">Nepenthes gracilis</name>
    <name type="common">Slender pitcher plant</name>
    <dbReference type="NCBI Taxonomy" id="150966"/>
    <lineage>
        <taxon>Eukaryota</taxon>
        <taxon>Viridiplantae</taxon>
        <taxon>Streptophyta</taxon>
        <taxon>Embryophyta</taxon>
        <taxon>Tracheophyta</taxon>
        <taxon>Spermatophyta</taxon>
        <taxon>Magnoliopsida</taxon>
        <taxon>eudicotyledons</taxon>
        <taxon>Gunneridae</taxon>
        <taxon>Pentapetalae</taxon>
        <taxon>Caryophyllales</taxon>
        <taxon>Nepenthaceae</taxon>
        <taxon>Nepenthes</taxon>
    </lineage>
</organism>
<reference evidence="1" key="1">
    <citation type="submission" date="2023-05" db="EMBL/GenBank/DDBJ databases">
        <title>Nepenthes gracilis genome sequencing.</title>
        <authorList>
            <person name="Fukushima K."/>
        </authorList>
    </citation>
    <scope>NUCLEOTIDE SEQUENCE</scope>
    <source>
        <strain evidence="1">SING2019-196</strain>
    </source>
</reference>
<name>A0AAD3TJW2_NEPGR</name>
<dbReference type="AlphaFoldDB" id="A0AAD3TJW2"/>
<evidence type="ECO:0000313" key="1">
    <source>
        <dbReference type="EMBL" id="GMH31235.1"/>
    </source>
</evidence>
<dbReference type="Proteomes" id="UP001279734">
    <property type="component" value="Unassembled WGS sequence"/>
</dbReference>
<keyword evidence="2" id="KW-1185">Reference proteome</keyword>
<evidence type="ECO:0000313" key="2">
    <source>
        <dbReference type="Proteomes" id="UP001279734"/>
    </source>
</evidence>